<dbReference type="Proteomes" id="UP001383192">
    <property type="component" value="Unassembled WGS sequence"/>
</dbReference>
<protein>
    <recommendedName>
        <fullName evidence="2">DUF6533 domain-containing protein</fullName>
    </recommendedName>
</protein>
<keyword evidence="1" id="KW-0812">Transmembrane</keyword>
<name>A0AAW0D7J0_9AGAR</name>
<dbReference type="AlphaFoldDB" id="A0AAW0D7J0"/>
<feature type="transmembrane region" description="Helical" evidence="1">
    <location>
        <begin position="242"/>
        <end position="260"/>
    </location>
</feature>
<keyword evidence="4" id="KW-1185">Reference proteome</keyword>
<dbReference type="InterPro" id="IPR045340">
    <property type="entry name" value="DUF6533"/>
</dbReference>
<dbReference type="EMBL" id="JAYKXP010000018">
    <property type="protein sequence ID" value="KAK7047760.1"/>
    <property type="molecule type" value="Genomic_DNA"/>
</dbReference>
<feature type="transmembrane region" description="Helical" evidence="1">
    <location>
        <begin position="182"/>
        <end position="204"/>
    </location>
</feature>
<proteinExistence type="predicted"/>
<keyword evidence="1" id="KW-0472">Membrane</keyword>
<comment type="caution">
    <text evidence="3">The sequence shown here is derived from an EMBL/GenBank/DDBJ whole genome shotgun (WGS) entry which is preliminary data.</text>
</comment>
<evidence type="ECO:0000259" key="2">
    <source>
        <dbReference type="Pfam" id="PF20151"/>
    </source>
</evidence>
<keyword evidence="1" id="KW-1133">Transmembrane helix</keyword>
<feature type="domain" description="DUF6533" evidence="2">
    <location>
        <begin position="24"/>
        <end position="67"/>
    </location>
</feature>
<feature type="transmembrane region" description="Helical" evidence="1">
    <location>
        <begin position="127"/>
        <end position="147"/>
    </location>
</feature>
<sequence>MQGDLLEVVSTLFPRKHSSAHHPIVSSAALFLYDYVLTLDMEVELIWFAPMTWVKLLYLIQRYLPFVDTASLLLYGAVTPGLSTQECTTILNICHWMHTIGMTVSEVVLTLRAWAICQEQFHRLSTYLIIFFALYMLPTFVVMTDLFRFTEFTPAPLGTGRQNVSDKTEALCIVYGGPSMVYLAWILSAIYRTVILCLLVYCGYPACKYLLIQSVRTLVLRVRTDKNRKYATLFNVAYRDGALYYLLIITLSIASVVVILTNRGTFNYLLMTTIRVLHVVLTSRSVLHIRQAIQQDAVCYDENGSLHLPNYLDEEIGREGRNEET</sequence>
<evidence type="ECO:0000313" key="4">
    <source>
        <dbReference type="Proteomes" id="UP001383192"/>
    </source>
</evidence>
<gene>
    <name evidence="3" type="ORF">VNI00_006088</name>
</gene>
<reference evidence="3 4" key="1">
    <citation type="submission" date="2024-01" db="EMBL/GenBank/DDBJ databases">
        <title>A draft genome for a cacao thread blight-causing isolate of Paramarasmius palmivorus.</title>
        <authorList>
            <person name="Baruah I.K."/>
            <person name="Bukari Y."/>
            <person name="Amoako-Attah I."/>
            <person name="Meinhardt L.W."/>
            <person name="Bailey B.A."/>
            <person name="Cohen S.P."/>
        </authorList>
    </citation>
    <scope>NUCLEOTIDE SEQUENCE [LARGE SCALE GENOMIC DNA]</scope>
    <source>
        <strain evidence="3 4">GH-12</strain>
    </source>
</reference>
<evidence type="ECO:0000313" key="3">
    <source>
        <dbReference type="EMBL" id="KAK7047760.1"/>
    </source>
</evidence>
<dbReference type="Pfam" id="PF20151">
    <property type="entry name" value="DUF6533"/>
    <property type="match status" value="1"/>
</dbReference>
<evidence type="ECO:0000256" key="1">
    <source>
        <dbReference type="SAM" id="Phobius"/>
    </source>
</evidence>
<accession>A0AAW0D7J0</accession>
<organism evidence="3 4">
    <name type="scientific">Paramarasmius palmivorus</name>
    <dbReference type="NCBI Taxonomy" id="297713"/>
    <lineage>
        <taxon>Eukaryota</taxon>
        <taxon>Fungi</taxon>
        <taxon>Dikarya</taxon>
        <taxon>Basidiomycota</taxon>
        <taxon>Agaricomycotina</taxon>
        <taxon>Agaricomycetes</taxon>
        <taxon>Agaricomycetidae</taxon>
        <taxon>Agaricales</taxon>
        <taxon>Marasmiineae</taxon>
        <taxon>Marasmiaceae</taxon>
        <taxon>Paramarasmius</taxon>
    </lineage>
</organism>